<feature type="domain" description="Methyltransferase small" evidence="3">
    <location>
        <begin position="47"/>
        <end position="140"/>
    </location>
</feature>
<gene>
    <name evidence="4" type="ORF">NBRC116598_12730</name>
</gene>
<dbReference type="InterPro" id="IPR007848">
    <property type="entry name" value="Small_mtfrase_dom"/>
</dbReference>
<dbReference type="CDD" id="cd02440">
    <property type="entry name" value="AdoMet_MTases"/>
    <property type="match status" value="1"/>
</dbReference>
<dbReference type="GO" id="GO:0008168">
    <property type="term" value="F:methyltransferase activity"/>
    <property type="evidence" value="ECO:0007669"/>
    <property type="project" value="UniProtKB-KW"/>
</dbReference>
<dbReference type="GO" id="GO:0032259">
    <property type="term" value="P:methylation"/>
    <property type="evidence" value="ECO:0007669"/>
    <property type="project" value="UniProtKB-KW"/>
</dbReference>
<keyword evidence="5" id="KW-1185">Reference proteome</keyword>
<dbReference type="InterPro" id="IPR029063">
    <property type="entry name" value="SAM-dependent_MTases_sf"/>
</dbReference>
<sequence>MTQGGGAGPNSDAGFAEENLSLNDFLGGRVQLWQPREGYRAGVDPVLLAAAMPARAGERVLELGCGGGQALLCLGERVPGLELTGVELQPDYAALARRNAAHNGQTVEVIEADLAALPKDLRQRQFDHVLANPPYYRAGAHSPAEDLGRQIALGGDTPLQIWVETAARRLTYKGYLHMIQRADRLPEILTACQGRLGSIEVLPLAPRQGRPAELVLLRARKGGRADFRLHAPLILHQGARHLADVESYQPEVREILREGAALCWPATR</sequence>
<dbReference type="InterPro" id="IPR002052">
    <property type="entry name" value="DNA_methylase_N6_adenine_CS"/>
</dbReference>
<evidence type="ECO:0000256" key="2">
    <source>
        <dbReference type="ARBA" id="ARBA00022691"/>
    </source>
</evidence>
<keyword evidence="1 4" id="KW-0489">Methyltransferase</keyword>
<evidence type="ECO:0000313" key="5">
    <source>
        <dbReference type="Proteomes" id="UP001441944"/>
    </source>
</evidence>
<dbReference type="PROSITE" id="PS00092">
    <property type="entry name" value="N6_MTASE"/>
    <property type="match status" value="1"/>
</dbReference>
<accession>A0ABQ0AJ09</accession>
<dbReference type="Pfam" id="PF05175">
    <property type="entry name" value="MTS"/>
    <property type="match status" value="1"/>
</dbReference>
<evidence type="ECO:0000256" key="1">
    <source>
        <dbReference type="ARBA" id="ARBA00022603"/>
    </source>
</evidence>
<reference evidence="4 5" key="1">
    <citation type="submission" date="2024-04" db="EMBL/GenBank/DDBJ databases">
        <title>Draft genome sequence of Pseudophaeobacter arcticus NBRC 116598.</title>
        <authorList>
            <person name="Miyakawa T."/>
            <person name="Kusuya Y."/>
            <person name="Miura T."/>
        </authorList>
    </citation>
    <scope>NUCLEOTIDE SEQUENCE [LARGE SCALE GENOMIC DNA]</scope>
    <source>
        <strain evidence="4 5">SU-CL00105</strain>
    </source>
</reference>
<proteinExistence type="predicted"/>
<dbReference type="InterPro" id="IPR050210">
    <property type="entry name" value="tRNA_Adenine-N(6)_MTase"/>
</dbReference>
<dbReference type="Proteomes" id="UP001441944">
    <property type="component" value="Unassembled WGS sequence"/>
</dbReference>
<evidence type="ECO:0000259" key="3">
    <source>
        <dbReference type="Pfam" id="PF05175"/>
    </source>
</evidence>
<dbReference type="PANTHER" id="PTHR47739">
    <property type="entry name" value="TRNA1(VAL) (ADENINE(37)-N6)-METHYLTRANSFERASE"/>
    <property type="match status" value="1"/>
</dbReference>
<dbReference type="SUPFAM" id="SSF53335">
    <property type="entry name" value="S-adenosyl-L-methionine-dependent methyltransferases"/>
    <property type="match status" value="1"/>
</dbReference>
<keyword evidence="1 4" id="KW-0808">Transferase</keyword>
<dbReference type="PANTHER" id="PTHR47739:SF1">
    <property type="entry name" value="TRNA1(VAL) (ADENINE(37)-N6)-METHYLTRANSFERASE"/>
    <property type="match status" value="1"/>
</dbReference>
<keyword evidence="2" id="KW-0949">S-adenosyl-L-methionine</keyword>
<protein>
    <submittedName>
        <fullName evidence="4">Methyltransferase</fullName>
    </submittedName>
</protein>
<dbReference type="Gene3D" id="3.40.50.150">
    <property type="entry name" value="Vaccinia Virus protein VP39"/>
    <property type="match status" value="1"/>
</dbReference>
<dbReference type="EMBL" id="BAABWU010000003">
    <property type="protein sequence ID" value="GAA6195829.1"/>
    <property type="molecule type" value="Genomic_DNA"/>
</dbReference>
<comment type="caution">
    <text evidence="4">The sequence shown here is derived from an EMBL/GenBank/DDBJ whole genome shotgun (WGS) entry which is preliminary data.</text>
</comment>
<dbReference type="RefSeq" id="WP_353398066.1">
    <property type="nucleotide sequence ID" value="NZ_BAABWU010000003.1"/>
</dbReference>
<name>A0ABQ0AJ09_9RHOB</name>
<organism evidence="4 5">
    <name type="scientific">Pseudophaeobacter arcticus</name>
    <dbReference type="NCBI Taxonomy" id="385492"/>
    <lineage>
        <taxon>Bacteria</taxon>
        <taxon>Pseudomonadati</taxon>
        <taxon>Pseudomonadota</taxon>
        <taxon>Alphaproteobacteria</taxon>
        <taxon>Rhodobacterales</taxon>
        <taxon>Paracoccaceae</taxon>
        <taxon>Pseudophaeobacter</taxon>
    </lineage>
</organism>
<evidence type="ECO:0000313" key="4">
    <source>
        <dbReference type="EMBL" id="GAA6195829.1"/>
    </source>
</evidence>